<evidence type="ECO:0000313" key="2">
    <source>
        <dbReference type="Proteomes" id="UP000010296"/>
    </source>
</evidence>
<dbReference type="AlphaFoldDB" id="E6LHM6"/>
<gene>
    <name evidence="1" type="ORF">HMPREF9088_1866</name>
</gene>
<sequence length="48" mass="5650">MIIMQPFAKIVKRNLKKHCFRQIICKGDLRFIGITAYQGYKIDIIPII</sequence>
<dbReference type="HOGENOM" id="CLU_3152559_0_0_9"/>
<dbReference type="Proteomes" id="UP000010296">
    <property type="component" value="Unassembled WGS sequence"/>
</dbReference>
<name>E6LHM6_ENTI1</name>
<reference evidence="1 2" key="1">
    <citation type="submission" date="2010-12" db="EMBL/GenBank/DDBJ databases">
        <authorList>
            <person name="Muzny D."/>
            <person name="Qin X."/>
            <person name="Deng J."/>
            <person name="Jiang H."/>
            <person name="Liu Y."/>
            <person name="Qu J."/>
            <person name="Song X.-Z."/>
            <person name="Zhang L."/>
            <person name="Thornton R."/>
            <person name="Coyle M."/>
            <person name="Francisco L."/>
            <person name="Jackson L."/>
            <person name="Javaid M."/>
            <person name="Korchina V."/>
            <person name="Kovar C."/>
            <person name="Mata R."/>
            <person name="Mathew T."/>
            <person name="Ngo R."/>
            <person name="Nguyen L."/>
            <person name="Nguyen N."/>
            <person name="Okwuonu G."/>
            <person name="Ongeri F."/>
            <person name="Pham C."/>
            <person name="Simmons D."/>
            <person name="Wilczek-Boney K."/>
            <person name="Hale W."/>
            <person name="Jakkamsetti A."/>
            <person name="Pham P."/>
            <person name="Ruth R."/>
            <person name="San Lucas F."/>
            <person name="Warren J."/>
            <person name="Zhang J."/>
            <person name="Zhao Z."/>
            <person name="Zhou C."/>
            <person name="Zhu D."/>
            <person name="Lee S."/>
            <person name="Bess C."/>
            <person name="Blankenburg K."/>
            <person name="Forbes L."/>
            <person name="Fu Q."/>
            <person name="Gubbala S."/>
            <person name="Hirani K."/>
            <person name="Jayaseelan J.C."/>
            <person name="Lara F."/>
            <person name="Munidasa M."/>
            <person name="Palculict T."/>
            <person name="Patil S."/>
            <person name="Pu L.-L."/>
            <person name="Saada N."/>
            <person name="Tang L."/>
            <person name="Weissenberger G."/>
            <person name="Zhu Y."/>
            <person name="Hemphill L."/>
            <person name="Shang Y."/>
            <person name="Youmans B."/>
            <person name="Ayvaz T."/>
            <person name="Ross M."/>
            <person name="Santibanez J."/>
            <person name="Aqrawi P."/>
            <person name="Gross S."/>
            <person name="Joshi V."/>
            <person name="Fowler G."/>
            <person name="Nazareth L."/>
            <person name="Reid J."/>
            <person name="Worley K."/>
            <person name="Petrosino J."/>
            <person name="Highlander S."/>
            <person name="Gibbs R."/>
        </authorList>
    </citation>
    <scope>NUCLEOTIDE SEQUENCE [LARGE SCALE GENOMIC DNA]</scope>
    <source>
        <strain evidence="2">DSM 15952 / CCUG 50447 / LMG 22039 / TP 1.5</strain>
    </source>
</reference>
<comment type="caution">
    <text evidence="1">The sequence shown here is derived from an EMBL/GenBank/DDBJ whole genome shotgun (WGS) entry which is preliminary data.</text>
</comment>
<dbReference type="STRING" id="888064.HMPREF9088_1866"/>
<dbReference type="EMBL" id="AEPV01000071">
    <property type="protein sequence ID" value="EFU73281.1"/>
    <property type="molecule type" value="Genomic_DNA"/>
</dbReference>
<protein>
    <submittedName>
        <fullName evidence="1">Uncharacterized protein</fullName>
    </submittedName>
</protein>
<keyword evidence="2" id="KW-1185">Reference proteome</keyword>
<organism evidence="1 2">
    <name type="scientific">Enterococcus italicus (strain DSM 15952 / CCUG 50447 / LMG 22039 / TP 1.5)</name>
    <dbReference type="NCBI Taxonomy" id="888064"/>
    <lineage>
        <taxon>Bacteria</taxon>
        <taxon>Bacillati</taxon>
        <taxon>Bacillota</taxon>
        <taxon>Bacilli</taxon>
        <taxon>Lactobacillales</taxon>
        <taxon>Enterococcaceae</taxon>
        <taxon>Enterococcus</taxon>
    </lineage>
</organism>
<evidence type="ECO:0000313" key="1">
    <source>
        <dbReference type="EMBL" id="EFU73281.1"/>
    </source>
</evidence>
<accession>E6LHM6</accession>
<proteinExistence type="predicted"/>